<dbReference type="EMBL" id="CP001340">
    <property type="protein sequence ID" value="AHI88526.1"/>
    <property type="molecule type" value="Genomic_DNA"/>
</dbReference>
<dbReference type="HOGENOM" id="CLU_3426448_0_0_5"/>
<accession>A0A0H3IXM1</accession>
<dbReference type="KEGG" id="ccs:CCNA_03923"/>
<dbReference type="GeneID" id="18668809"/>
<proteinExistence type="predicted"/>
<dbReference type="RefSeq" id="YP_009020495.1">
    <property type="nucleotide sequence ID" value="NC_011916.1"/>
</dbReference>
<keyword evidence="2" id="KW-1185">Reference proteome</keyword>
<reference evidence="1 2" key="1">
    <citation type="journal article" date="2010" name="J. Bacteriol.">
        <title>The genetic basis of laboratory adaptation in Caulobacter crescentus.</title>
        <authorList>
            <person name="Marks M.E."/>
            <person name="Castro-Rojas C.M."/>
            <person name="Teiling C."/>
            <person name="Du L."/>
            <person name="Kapatral V."/>
            <person name="Walunas T.L."/>
            <person name="Crosson S."/>
        </authorList>
    </citation>
    <scope>NUCLEOTIDE SEQUENCE [LARGE SCALE GENOMIC DNA]</scope>
    <source>
        <strain evidence="2">NA1000 / CB15N</strain>
    </source>
</reference>
<protein>
    <submittedName>
        <fullName evidence="1">Uncharacterized protein</fullName>
    </submittedName>
</protein>
<dbReference type="Proteomes" id="UP000001364">
    <property type="component" value="Chromosome"/>
</dbReference>
<name>A0A0H3IXM1_CAUVN</name>
<sequence length="21" mass="2293">MSIAVRIFDIVVVALIFTALT</sequence>
<evidence type="ECO:0000313" key="1">
    <source>
        <dbReference type="EMBL" id="AHI88526.1"/>
    </source>
</evidence>
<evidence type="ECO:0000313" key="2">
    <source>
        <dbReference type="Proteomes" id="UP000001364"/>
    </source>
</evidence>
<gene>
    <name evidence="1" type="ordered locus">CCNA_03923</name>
</gene>
<organism evidence="1 2">
    <name type="scientific">Caulobacter vibrioides (strain NA1000 / CB15N)</name>
    <name type="common">Caulobacter crescentus</name>
    <dbReference type="NCBI Taxonomy" id="565050"/>
    <lineage>
        <taxon>Bacteria</taxon>
        <taxon>Pseudomonadati</taxon>
        <taxon>Pseudomonadota</taxon>
        <taxon>Alphaproteobacteria</taxon>
        <taxon>Caulobacterales</taxon>
        <taxon>Caulobacteraceae</taxon>
        <taxon>Caulobacter</taxon>
    </lineage>
</organism>
<dbReference type="RefSeq" id="WP_024265562.1">
    <property type="nucleotide sequence ID" value="NC_011916.1"/>
</dbReference>
<dbReference type="AlphaFoldDB" id="A0A0H3IXM1"/>